<reference evidence="2 3" key="1">
    <citation type="submission" date="2019-02" db="EMBL/GenBank/DDBJ databases">
        <title>Polymorphobacter sp. isolated from the lake at the Tibet of China.</title>
        <authorList>
            <person name="Li A."/>
        </authorList>
    </citation>
    <scope>NUCLEOTIDE SEQUENCE [LARGE SCALE GENOMIC DNA]</scope>
    <source>
        <strain evidence="2 3">DJ1R-1</strain>
    </source>
</reference>
<dbReference type="AlphaFoldDB" id="A0A4Y9ERP3"/>
<dbReference type="PANTHER" id="PTHR34853:SF1">
    <property type="entry name" value="LIPASE 5"/>
    <property type="match status" value="1"/>
</dbReference>
<dbReference type="RefSeq" id="WP_135244744.1">
    <property type="nucleotide sequence ID" value="NZ_SIHO01000001.1"/>
</dbReference>
<dbReference type="Gene3D" id="3.40.50.1820">
    <property type="entry name" value="alpha/beta hydrolase"/>
    <property type="match status" value="2"/>
</dbReference>
<dbReference type="GO" id="GO:0016042">
    <property type="term" value="P:lipid catabolic process"/>
    <property type="evidence" value="ECO:0007669"/>
    <property type="project" value="InterPro"/>
</dbReference>
<dbReference type="InterPro" id="IPR029058">
    <property type="entry name" value="AB_hydrolase_fold"/>
</dbReference>
<dbReference type="SUPFAM" id="SSF53474">
    <property type="entry name" value="alpha/beta-Hydrolases"/>
    <property type="match status" value="1"/>
</dbReference>
<sequence>MHKTIILATSIAAALAAPVLADPAVAPFYEAAMRIKPDGKLGHVVKQEEIKTAIPGARAWRIAYVSSDARDVPTIVTGVVVAPTGAATAGGRPVIAWAHGTTGTAQNCGPSQILDPVQELNEYFLVGGDSWTDYGLPSVAALLKAGNVVVATDYQGLGGGGRHQYAVATAQAHDAINSVRAANAMSETGAGRKAIMYGWSQGGGATIAAASMGDYIARRGSAADGVSFVGFVAMAPQDAAVLTGGKALDQALADKVMTDIVTQFSGNVFDFAHFSMNMWGNQAAYPNLKMSDLFTDEGVKALDEIYSKKCMHAGSDTISFNYGTGYKALLRPQPVNTLAWVQAIVDGSVPPVKPVAPVIIYWGSKDTTVPPVMGKLYQAQMCKLGGNVTRVQLPGEQSHFTTPGSAAPLYQAWMKDRLAGVPVADGCAAVGQ</sequence>
<comment type="caution">
    <text evidence="2">The sequence shown here is derived from an EMBL/GenBank/DDBJ whole genome shotgun (WGS) entry which is preliminary data.</text>
</comment>
<feature type="chain" id="PRO_5021382042" evidence="1">
    <location>
        <begin position="22"/>
        <end position="432"/>
    </location>
</feature>
<evidence type="ECO:0000313" key="2">
    <source>
        <dbReference type="EMBL" id="TFU06020.1"/>
    </source>
</evidence>
<dbReference type="EMBL" id="SIHO01000001">
    <property type="protein sequence ID" value="TFU06020.1"/>
    <property type="molecule type" value="Genomic_DNA"/>
</dbReference>
<keyword evidence="1" id="KW-0732">Signal</keyword>
<keyword evidence="2" id="KW-0378">Hydrolase</keyword>
<protein>
    <submittedName>
        <fullName evidence="2">Alpha/beta fold hydrolase</fullName>
    </submittedName>
</protein>
<dbReference type="InterPro" id="IPR005152">
    <property type="entry name" value="Lipase_secreted"/>
</dbReference>
<proteinExistence type="predicted"/>
<dbReference type="PIRSF" id="PIRSF029171">
    <property type="entry name" value="Esterase_LipA"/>
    <property type="match status" value="1"/>
</dbReference>
<dbReference type="GO" id="GO:0004806">
    <property type="term" value="F:triacylglycerol lipase activity"/>
    <property type="evidence" value="ECO:0007669"/>
    <property type="project" value="InterPro"/>
</dbReference>
<organism evidence="2 3">
    <name type="scientific">Glacieibacterium arshaanense</name>
    <dbReference type="NCBI Taxonomy" id="2511025"/>
    <lineage>
        <taxon>Bacteria</taxon>
        <taxon>Pseudomonadati</taxon>
        <taxon>Pseudomonadota</taxon>
        <taxon>Alphaproteobacteria</taxon>
        <taxon>Sphingomonadales</taxon>
        <taxon>Sphingosinicellaceae</taxon>
        <taxon>Glacieibacterium</taxon>
    </lineage>
</organism>
<evidence type="ECO:0000313" key="3">
    <source>
        <dbReference type="Proteomes" id="UP000297737"/>
    </source>
</evidence>
<dbReference type="PANTHER" id="PTHR34853">
    <property type="match status" value="1"/>
</dbReference>
<dbReference type="Pfam" id="PF03583">
    <property type="entry name" value="LIP"/>
    <property type="match status" value="1"/>
</dbReference>
<keyword evidence="3" id="KW-1185">Reference proteome</keyword>
<dbReference type="Proteomes" id="UP000297737">
    <property type="component" value="Unassembled WGS sequence"/>
</dbReference>
<name>A0A4Y9ERP3_9SPHN</name>
<gene>
    <name evidence="2" type="ORF">EUV02_03090</name>
</gene>
<feature type="signal peptide" evidence="1">
    <location>
        <begin position="1"/>
        <end position="21"/>
    </location>
</feature>
<evidence type="ECO:0000256" key="1">
    <source>
        <dbReference type="SAM" id="SignalP"/>
    </source>
</evidence>
<accession>A0A4Y9ERP3</accession>
<dbReference type="OrthoDB" id="9955at2"/>